<dbReference type="OrthoDB" id="9804920at2"/>
<dbReference type="CDD" id="cd01301">
    <property type="entry name" value="rDP_like"/>
    <property type="match status" value="1"/>
</dbReference>
<reference evidence="1 2" key="1">
    <citation type="submission" date="2018-05" db="EMBL/GenBank/DDBJ databases">
        <title>Genomic Encyclopedia of Type Strains, Phase IV (KMG-IV): sequencing the most valuable type-strain genomes for metagenomic binning, comparative biology and taxonomic classification.</title>
        <authorList>
            <person name="Goeker M."/>
        </authorList>
    </citation>
    <scope>NUCLEOTIDE SEQUENCE [LARGE SCALE GENOMIC DNA]</scope>
    <source>
        <strain evidence="1 2">DSM 18773</strain>
    </source>
</reference>
<dbReference type="PROSITE" id="PS00869">
    <property type="entry name" value="RENAL_DIPEPTIDASE_1"/>
    <property type="match status" value="1"/>
</dbReference>
<sequence length="313" mass="35046">MEKTLLIDGHADILWRMEKEGHDFHDPNSALHLSYDRIAKAGIDLQFFVLFSGPPYTPEEQLTMILGMIDTFYERVCNQGIRPVLSRVDLSKNLDRGVRSGLLSIEGGDCLQGDIRILRMMYKLGVRAMGLTWNHGNCIADGVGEPEDRGLTAFGRQVVQEMNSLGMVVDVAHLAPRGFWDVMELVQAPVIASHANARAIHDHRRNLDDDQLRALFKTNGLVGMTFVPMFICNGEASIAHLMRHVDHILTLGGENHLGFGSDFDGIETTMIDMEHGEHYYRLINALTKAYGDDVTRKICGGNFKRVLESILKD</sequence>
<name>A0A316DD99_9BACL</name>
<comment type="caution">
    <text evidence="1">The sequence shown here is derived from an EMBL/GenBank/DDBJ whole genome shotgun (WGS) entry which is preliminary data.</text>
</comment>
<dbReference type="InterPro" id="IPR032466">
    <property type="entry name" value="Metal_Hydrolase"/>
</dbReference>
<organism evidence="1 2">
    <name type="scientific">Tumebacillus permanentifrigoris</name>
    <dbReference type="NCBI Taxonomy" id="378543"/>
    <lineage>
        <taxon>Bacteria</taxon>
        <taxon>Bacillati</taxon>
        <taxon>Bacillota</taxon>
        <taxon>Bacilli</taxon>
        <taxon>Bacillales</taxon>
        <taxon>Alicyclobacillaceae</taxon>
        <taxon>Tumebacillus</taxon>
    </lineage>
</organism>
<dbReference type="InterPro" id="IPR000180">
    <property type="entry name" value="Dipep_AS"/>
</dbReference>
<dbReference type="SUPFAM" id="SSF51556">
    <property type="entry name" value="Metallo-dependent hydrolases"/>
    <property type="match status" value="1"/>
</dbReference>
<accession>A0A316DD99</accession>
<dbReference type="Pfam" id="PF01244">
    <property type="entry name" value="Peptidase_M19"/>
    <property type="match status" value="1"/>
</dbReference>
<dbReference type="GO" id="GO:0070573">
    <property type="term" value="F:metallodipeptidase activity"/>
    <property type="evidence" value="ECO:0007669"/>
    <property type="project" value="InterPro"/>
</dbReference>
<dbReference type="PANTHER" id="PTHR10443:SF12">
    <property type="entry name" value="DIPEPTIDASE"/>
    <property type="match status" value="1"/>
</dbReference>
<dbReference type="EMBL" id="QGGL01000003">
    <property type="protein sequence ID" value="PWK15502.1"/>
    <property type="molecule type" value="Genomic_DNA"/>
</dbReference>
<proteinExistence type="predicted"/>
<dbReference type="AlphaFoldDB" id="A0A316DD99"/>
<dbReference type="GO" id="GO:0006508">
    <property type="term" value="P:proteolysis"/>
    <property type="evidence" value="ECO:0007669"/>
    <property type="project" value="InterPro"/>
</dbReference>
<dbReference type="PANTHER" id="PTHR10443">
    <property type="entry name" value="MICROSOMAL DIPEPTIDASE"/>
    <property type="match status" value="1"/>
</dbReference>
<keyword evidence="2" id="KW-1185">Reference proteome</keyword>
<dbReference type="Gene3D" id="3.20.20.140">
    <property type="entry name" value="Metal-dependent hydrolases"/>
    <property type="match status" value="1"/>
</dbReference>
<dbReference type="RefSeq" id="WP_109686610.1">
    <property type="nucleotide sequence ID" value="NZ_QGGL01000003.1"/>
</dbReference>
<dbReference type="InterPro" id="IPR008257">
    <property type="entry name" value="Pept_M19"/>
</dbReference>
<protein>
    <submittedName>
        <fullName evidence="1">Dipeptidase</fullName>
    </submittedName>
</protein>
<evidence type="ECO:0000313" key="2">
    <source>
        <dbReference type="Proteomes" id="UP000245634"/>
    </source>
</evidence>
<gene>
    <name evidence="1" type="ORF">C7459_10338</name>
</gene>
<evidence type="ECO:0000313" key="1">
    <source>
        <dbReference type="EMBL" id="PWK15502.1"/>
    </source>
</evidence>
<dbReference type="Proteomes" id="UP000245634">
    <property type="component" value="Unassembled WGS sequence"/>
</dbReference>
<dbReference type="PROSITE" id="PS51365">
    <property type="entry name" value="RENAL_DIPEPTIDASE_2"/>
    <property type="match status" value="1"/>
</dbReference>